<dbReference type="PRINTS" id="PR00625">
    <property type="entry name" value="JDOMAIN"/>
</dbReference>
<gene>
    <name evidence="3" type="ORF">EK21DRAFT_83803</name>
</gene>
<organism evidence="3 4">
    <name type="scientific">Setomelanomma holmii</name>
    <dbReference type="NCBI Taxonomy" id="210430"/>
    <lineage>
        <taxon>Eukaryota</taxon>
        <taxon>Fungi</taxon>
        <taxon>Dikarya</taxon>
        <taxon>Ascomycota</taxon>
        <taxon>Pezizomycotina</taxon>
        <taxon>Dothideomycetes</taxon>
        <taxon>Pleosporomycetidae</taxon>
        <taxon>Pleosporales</taxon>
        <taxon>Pleosporineae</taxon>
        <taxon>Phaeosphaeriaceae</taxon>
        <taxon>Setomelanomma</taxon>
    </lineage>
</organism>
<dbReference type="GO" id="GO:0051082">
    <property type="term" value="F:unfolded protein binding"/>
    <property type="evidence" value="ECO:0007669"/>
    <property type="project" value="TreeGrafter"/>
</dbReference>
<dbReference type="GO" id="GO:0005737">
    <property type="term" value="C:cytoplasm"/>
    <property type="evidence" value="ECO:0007669"/>
    <property type="project" value="TreeGrafter"/>
</dbReference>
<feature type="compositionally biased region" description="Polar residues" evidence="1">
    <location>
        <begin position="172"/>
        <end position="181"/>
    </location>
</feature>
<dbReference type="PROSITE" id="PS00636">
    <property type="entry name" value="DNAJ_1"/>
    <property type="match status" value="1"/>
</dbReference>
<dbReference type="SMART" id="SM00271">
    <property type="entry name" value="DnaJ"/>
    <property type="match status" value="1"/>
</dbReference>
<dbReference type="InterPro" id="IPR018253">
    <property type="entry name" value="DnaJ_domain_CS"/>
</dbReference>
<comment type="caution">
    <text evidence="3">The sequence shown here is derived from an EMBL/GenBank/DDBJ whole genome shotgun (WGS) entry which is preliminary data.</text>
</comment>
<feature type="compositionally biased region" description="Polar residues" evidence="1">
    <location>
        <begin position="310"/>
        <end position="325"/>
    </location>
</feature>
<feature type="domain" description="J" evidence="2">
    <location>
        <begin position="348"/>
        <end position="419"/>
    </location>
</feature>
<dbReference type="OrthoDB" id="10250354at2759"/>
<accession>A0A9P4LUU2</accession>
<dbReference type="Proteomes" id="UP000799777">
    <property type="component" value="Unassembled WGS sequence"/>
</dbReference>
<dbReference type="GO" id="GO:0044183">
    <property type="term" value="F:protein folding chaperone"/>
    <property type="evidence" value="ECO:0007669"/>
    <property type="project" value="TreeGrafter"/>
</dbReference>
<reference evidence="3" key="1">
    <citation type="journal article" date="2020" name="Stud. Mycol.">
        <title>101 Dothideomycetes genomes: a test case for predicting lifestyles and emergence of pathogens.</title>
        <authorList>
            <person name="Haridas S."/>
            <person name="Albert R."/>
            <person name="Binder M."/>
            <person name="Bloem J."/>
            <person name="Labutti K."/>
            <person name="Salamov A."/>
            <person name="Andreopoulos B."/>
            <person name="Baker S."/>
            <person name="Barry K."/>
            <person name="Bills G."/>
            <person name="Bluhm B."/>
            <person name="Cannon C."/>
            <person name="Castanera R."/>
            <person name="Culley D."/>
            <person name="Daum C."/>
            <person name="Ezra D."/>
            <person name="Gonzalez J."/>
            <person name="Henrissat B."/>
            <person name="Kuo A."/>
            <person name="Liang C."/>
            <person name="Lipzen A."/>
            <person name="Lutzoni F."/>
            <person name="Magnuson J."/>
            <person name="Mondo S."/>
            <person name="Nolan M."/>
            <person name="Ohm R."/>
            <person name="Pangilinan J."/>
            <person name="Park H.-J."/>
            <person name="Ramirez L."/>
            <person name="Alfaro M."/>
            <person name="Sun H."/>
            <person name="Tritt A."/>
            <person name="Yoshinaga Y."/>
            <person name="Zwiers L.-H."/>
            <person name="Turgeon B."/>
            <person name="Goodwin S."/>
            <person name="Spatafora J."/>
            <person name="Crous P."/>
            <person name="Grigoriev I."/>
        </authorList>
    </citation>
    <scope>NUCLEOTIDE SEQUENCE</scope>
    <source>
        <strain evidence="3">CBS 110217</strain>
    </source>
</reference>
<dbReference type="PROSITE" id="PS50076">
    <property type="entry name" value="DNAJ_2"/>
    <property type="match status" value="1"/>
</dbReference>
<dbReference type="EMBL" id="ML978155">
    <property type="protein sequence ID" value="KAF2036089.1"/>
    <property type="molecule type" value="Genomic_DNA"/>
</dbReference>
<feature type="region of interest" description="Disordered" evidence="1">
    <location>
        <begin position="96"/>
        <end position="118"/>
    </location>
</feature>
<dbReference type="InterPro" id="IPR036869">
    <property type="entry name" value="J_dom_sf"/>
</dbReference>
<sequence>MSSFDKDFAHYYRKARDNDHSQSEAFEYAANREFKRAYYKAGLEDDEPTQAQIVDDILFEYQAAHKKVGYDKAVSKALRFLDSWVDNEVKRIEKEKKNVRKHEEKTTYRPQARSEAQSDQALKEAATTHLDWLYSSQEIHQDGFPRVTLLAEMLTKYKTYTDQGRSHPEAWSKTQSWAKSEVTQRSKHDAFDTMNDLRDALPRGSRFEEDLREQKVQAQNQPHIRVPPMPEGKGKHAFPKPAHAAQNSFPFPKQHATFESRGPSGQKPSTGFRNVEERVPSGSAWGTPPSSSHDSFLYEQPEDFKYPHFKSSQYRRSPPGYSTNRPKPAQERRLSANHVPRPSTPPLDPYASLGFTSHNVTDAKIKKVYRKLALQYHPDKLGHLSEEEKKAASAKFTEIANAYEILGDADNRKKYYEFGVLPEVGQ</sequence>
<dbReference type="Gene3D" id="1.10.287.110">
    <property type="entry name" value="DnaJ domain"/>
    <property type="match status" value="1"/>
</dbReference>
<dbReference type="GO" id="GO:0005634">
    <property type="term" value="C:nucleus"/>
    <property type="evidence" value="ECO:0007669"/>
    <property type="project" value="TreeGrafter"/>
</dbReference>
<evidence type="ECO:0000313" key="4">
    <source>
        <dbReference type="Proteomes" id="UP000799777"/>
    </source>
</evidence>
<evidence type="ECO:0000256" key="1">
    <source>
        <dbReference type="SAM" id="MobiDB-lite"/>
    </source>
</evidence>
<dbReference type="PANTHER" id="PTHR43948:SF10">
    <property type="entry name" value="MRJ, ISOFORM E"/>
    <property type="match status" value="1"/>
</dbReference>
<feature type="region of interest" description="Disordered" evidence="1">
    <location>
        <begin position="309"/>
        <end position="349"/>
    </location>
</feature>
<evidence type="ECO:0000259" key="2">
    <source>
        <dbReference type="PROSITE" id="PS50076"/>
    </source>
</evidence>
<dbReference type="SUPFAM" id="SSF46565">
    <property type="entry name" value="Chaperone J-domain"/>
    <property type="match status" value="1"/>
</dbReference>
<evidence type="ECO:0000313" key="3">
    <source>
        <dbReference type="EMBL" id="KAF2036089.1"/>
    </source>
</evidence>
<feature type="region of interest" description="Disordered" evidence="1">
    <location>
        <begin position="253"/>
        <end position="297"/>
    </location>
</feature>
<name>A0A9P4LUU2_9PLEO</name>
<proteinExistence type="predicted"/>
<dbReference type="CDD" id="cd06257">
    <property type="entry name" value="DnaJ"/>
    <property type="match status" value="1"/>
</dbReference>
<feature type="compositionally biased region" description="Basic and acidic residues" evidence="1">
    <location>
        <begin position="96"/>
        <end position="107"/>
    </location>
</feature>
<dbReference type="PANTHER" id="PTHR43948">
    <property type="entry name" value="DNAJ HOMOLOG SUBFAMILY B"/>
    <property type="match status" value="1"/>
</dbReference>
<dbReference type="InterPro" id="IPR001623">
    <property type="entry name" value="DnaJ_domain"/>
</dbReference>
<dbReference type="AlphaFoldDB" id="A0A9P4LUU2"/>
<dbReference type="GO" id="GO:0051087">
    <property type="term" value="F:protein-folding chaperone binding"/>
    <property type="evidence" value="ECO:0007669"/>
    <property type="project" value="TreeGrafter"/>
</dbReference>
<keyword evidence="4" id="KW-1185">Reference proteome</keyword>
<feature type="region of interest" description="Disordered" evidence="1">
    <location>
        <begin position="163"/>
        <end position="188"/>
    </location>
</feature>
<dbReference type="Pfam" id="PF00226">
    <property type="entry name" value="DnaJ"/>
    <property type="match status" value="1"/>
</dbReference>
<protein>
    <submittedName>
        <fullName evidence="3">DnaJ-domain-containing protein</fullName>
    </submittedName>
</protein>